<evidence type="ECO:0000313" key="3">
    <source>
        <dbReference type="Proteomes" id="UP001620408"/>
    </source>
</evidence>
<keyword evidence="2" id="KW-0378">Hydrolase</keyword>
<dbReference type="Pfam" id="PF00561">
    <property type="entry name" value="Abhydrolase_1"/>
    <property type="match status" value="1"/>
</dbReference>
<gene>
    <name evidence="2" type="ORF">ISS97_07650</name>
</gene>
<evidence type="ECO:0000259" key="1">
    <source>
        <dbReference type="Pfam" id="PF00561"/>
    </source>
</evidence>
<reference evidence="2 3" key="1">
    <citation type="submission" date="2020-10" db="EMBL/GenBank/DDBJ databases">
        <title>Phylogeny of dyella-like bacteria.</title>
        <authorList>
            <person name="Fu J."/>
        </authorList>
    </citation>
    <scope>NUCLEOTIDE SEQUENCE [LARGE SCALE GENOMIC DNA]</scope>
    <source>
        <strain evidence="2 3">BB4</strain>
    </source>
</reference>
<feature type="domain" description="AB hydrolase-1" evidence="1">
    <location>
        <begin position="32"/>
        <end position="270"/>
    </location>
</feature>
<evidence type="ECO:0000313" key="2">
    <source>
        <dbReference type="EMBL" id="MFK2917132.1"/>
    </source>
</evidence>
<dbReference type="PRINTS" id="PR00111">
    <property type="entry name" value="ABHYDROLASE"/>
</dbReference>
<dbReference type="SUPFAM" id="SSF53474">
    <property type="entry name" value="alpha/beta-Hydrolases"/>
    <property type="match status" value="1"/>
</dbReference>
<comment type="caution">
    <text evidence="2">The sequence shown here is derived from an EMBL/GenBank/DDBJ whole genome shotgun (WGS) entry which is preliminary data.</text>
</comment>
<organism evidence="2 3">
    <name type="scientific">Dyella koreensis</name>
    <dbReference type="NCBI Taxonomy" id="311235"/>
    <lineage>
        <taxon>Bacteria</taxon>
        <taxon>Pseudomonadati</taxon>
        <taxon>Pseudomonadota</taxon>
        <taxon>Gammaproteobacteria</taxon>
        <taxon>Lysobacterales</taxon>
        <taxon>Rhodanobacteraceae</taxon>
        <taxon>Dyella</taxon>
    </lineage>
</organism>
<dbReference type="Proteomes" id="UP001620408">
    <property type="component" value="Unassembled WGS sequence"/>
</dbReference>
<dbReference type="InterPro" id="IPR000073">
    <property type="entry name" value="AB_hydrolase_1"/>
</dbReference>
<dbReference type="InterPro" id="IPR050266">
    <property type="entry name" value="AB_hydrolase_sf"/>
</dbReference>
<dbReference type="RefSeq" id="WP_379985478.1">
    <property type="nucleotide sequence ID" value="NZ_JADIKD010000009.1"/>
</dbReference>
<dbReference type="Gene3D" id="3.40.50.1820">
    <property type="entry name" value="alpha/beta hydrolase"/>
    <property type="match status" value="1"/>
</dbReference>
<protein>
    <submittedName>
        <fullName evidence="2">Alpha/beta hydrolase</fullName>
    </submittedName>
</protein>
<keyword evidence="3" id="KW-1185">Reference proteome</keyword>
<dbReference type="GO" id="GO:0016787">
    <property type="term" value="F:hydrolase activity"/>
    <property type="evidence" value="ECO:0007669"/>
    <property type="project" value="UniProtKB-KW"/>
</dbReference>
<dbReference type="PANTHER" id="PTHR43798">
    <property type="entry name" value="MONOACYLGLYCEROL LIPASE"/>
    <property type="match status" value="1"/>
</dbReference>
<name>A0ABW8K633_9GAMM</name>
<proteinExistence type="predicted"/>
<dbReference type="EMBL" id="JADIKD010000009">
    <property type="protein sequence ID" value="MFK2917132.1"/>
    <property type="molecule type" value="Genomic_DNA"/>
</dbReference>
<sequence>MSGKTFYAGRRQVETPSGTISYVEHGSGPVALFVHGVLLNSYLWRHQLAELGNLRHCIAVDLLAHGDTEIAADQDVSVTANAHMLAQFLDALHIDQVDLVGNDSGGGICQIFAALYPERIRSLALTNCDAHDNWPPEAFKPFVEMVAAGGLPQTLQAMLADKTIYRSPQALGPAYERPEAVTDDTIDTYLQPHLRNAQRTRDIERFVNAFDHRHTVGIEDRLRLLQAPTLIVWGTDDIYFDVQWSHWLQQTIPGTRKRVEFKEARIFFPEERPEEFNRELKAHWTNVSA</sequence>
<dbReference type="InterPro" id="IPR029058">
    <property type="entry name" value="AB_hydrolase_fold"/>
</dbReference>
<accession>A0ABW8K633</accession>